<organism evidence="2 3">
    <name type="scientific">Ureibacillus manganicus DSM 26584</name>
    <dbReference type="NCBI Taxonomy" id="1384049"/>
    <lineage>
        <taxon>Bacteria</taxon>
        <taxon>Bacillati</taxon>
        <taxon>Bacillota</taxon>
        <taxon>Bacilli</taxon>
        <taxon>Bacillales</taxon>
        <taxon>Caryophanaceae</taxon>
        <taxon>Ureibacillus</taxon>
    </lineage>
</organism>
<gene>
    <name evidence="2" type="ORF">CD29_15080</name>
</gene>
<proteinExistence type="predicted"/>
<name>A0A0A3HY72_9BACL</name>
<sequence length="141" mass="16577">MVYTATTQKGICGFLLFLQVATIFPIKNLGLLYFQIIFSIFLILCLFLTFEVKIDERTIHYKVSLMGRTFYKKTWGPNDLKQLKFTRIGWQTKSVVIQVKKGFNIRLSNFTPDQLFIDLLNFAKLNDVPIYKTKDYMILEK</sequence>
<accession>A0A0A3HY72</accession>
<evidence type="ECO:0000256" key="1">
    <source>
        <dbReference type="SAM" id="Phobius"/>
    </source>
</evidence>
<protein>
    <recommendedName>
        <fullName evidence="4">DUF5673 domain-containing protein</fullName>
    </recommendedName>
</protein>
<evidence type="ECO:0008006" key="4">
    <source>
        <dbReference type="Google" id="ProtNLM"/>
    </source>
</evidence>
<keyword evidence="1" id="KW-1133">Transmembrane helix</keyword>
<keyword evidence="1" id="KW-0812">Transmembrane</keyword>
<dbReference type="EMBL" id="JPVN01000019">
    <property type="protein sequence ID" value="KGR77389.1"/>
    <property type="molecule type" value="Genomic_DNA"/>
</dbReference>
<dbReference type="AlphaFoldDB" id="A0A0A3HY72"/>
<dbReference type="eggNOG" id="ENOG5032YNC">
    <property type="taxonomic scope" value="Bacteria"/>
</dbReference>
<dbReference type="STRING" id="1384049.CD29_15080"/>
<dbReference type="Proteomes" id="UP000030416">
    <property type="component" value="Unassembled WGS sequence"/>
</dbReference>
<reference evidence="2 3" key="1">
    <citation type="submission" date="2014-02" db="EMBL/GenBank/DDBJ databases">
        <title>Draft genome sequence of Lysinibacillus manganicus DSM 26584T.</title>
        <authorList>
            <person name="Zhang F."/>
            <person name="Wang G."/>
            <person name="Zhang L."/>
        </authorList>
    </citation>
    <scope>NUCLEOTIDE SEQUENCE [LARGE SCALE GENOMIC DNA]</scope>
    <source>
        <strain evidence="2 3">DSM 26584</strain>
    </source>
</reference>
<comment type="caution">
    <text evidence="2">The sequence shown here is derived from an EMBL/GenBank/DDBJ whole genome shotgun (WGS) entry which is preliminary data.</text>
</comment>
<evidence type="ECO:0000313" key="2">
    <source>
        <dbReference type="EMBL" id="KGR77389.1"/>
    </source>
</evidence>
<keyword evidence="1" id="KW-0472">Membrane</keyword>
<feature type="transmembrane region" description="Helical" evidence="1">
    <location>
        <begin position="32"/>
        <end position="52"/>
    </location>
</feature>
<evidence type="ECO:0000313" key="3">
    <source>
        <dbReference type="Proteomes" id="UP000030416"/>
    </source>
</evidence>
<keyword evidence="3" id="KW-1185">Reference proteome</keyword>